<reference evidence="2 3" key="1">
    <citation type="submission" date="2016-05" db="EMBL/GenBank/DDBJ databases">
        <title>Paenibacillus sp. 1ZS3-15 nov., isolated from the rhizosphere soil.</title>
        <authorList>
            <person name="Zhang X.X."/>
            <person name="Zhang J."/>
        </authorList>
    </citation>
    <scope>NUCLEOTIDE SEQUENCE [LARGE SCALE GENOMIC DNA]</scope>
    <source>
        <strain evidence="2 3">1ZS3-15</strain>
    </source>
</reference>
<feature type="region of interest" description="Disordered" evidence="1">
    <location>
        <begin position="53"/>
        <end position="73"/>
    </location>
</feature>
<dbReference type="Proteomes" id="UP000078454">
    <property type="component" value="Unassembled WGS sequence"/>
</dbReference>
<evidence type="ECO:0000256" key="1">
    <source>
        <dbReference type="SAM" id="MobiDB-lite"/>
    </source>
</evidence>
<feature type="compositionally biased region" description="Basic and acidic residues" evidence="1">
    <location>
        <begin position="53"/>
        <end position="63"/>
    </location>
</feature>
<dbReference type="AlphaFoldDB" id="A0A198A543"/>
<name>A0A198A543_9BACL</name>
<gene>
    <name evidence="2" type="ORF">A8708_19750</name>
</gene>
<dbReference type="STRING" id="1850517.A8708_19750"/>
<sequence>MKAVKMSVIMTAAFVGLTGCSTMHSNKLEKASVSIQSVGLSDSEDAKHREHAKEAATESKMDQTRGQSRLQEQDLHRNTYLSMNREVADQVMQAAHLGSSAIAMTDTNIYVAVDMGEYQDQGMNEKAKQLSKYNDSATEAGLFGSGMGAQMDWVTAKPIPSDSINVIRHVLTRIYPDSHIFISSNALFVNRMMYYDMQQRKNKRMDMYLHEFNTMVQYTFNPPK</sequence>
<protein>
    <submittedName>
        <fullName evidence="2">Uncharacterized protein</fullName>
    </submittedName>
</protein>
<evidence type="ECO:0000313" key="3">
    <source>
        <dbReference type="Proteomes" id="UP000078454"/>
    </source>
</evidence>
<keyword evidence="3" id="KW-1185">Reference proteome</keyword>
<proteinExistence type="predicted"/>
<dbReference type="OrthoDB" id="1707228at2"/>
<organism evidence="2 3">
    <name type="scientific">Paenibacillus oryzisoli</name>
    <dbReference type="NCBI Taxonomy" id="1850517"/>
    <lineage>
        <taxon>Bacteria</taxon>
        <taxon>Bacillati</taxon>
        <taxon>Bacillota</taxon>
        <taxon>Bacilli</taxon>
        <taxon>Bacillales</taxon>
        <taxon>Paenibacillaceae</taxon>
        <taxon>Paenibacillus</taxon>
    </lineage>
</organism>
<dbReference type="PROSITE" id="PS51257">
    <property type="entry name" value="PROKAR_LIPOPROTEIN"/>
    <property type="match status" value="1"/>
</dbReference>
<evidence type="ECO:0000313" key="2">
    <source>
        <dbReference type="EMBL" id="OAS16257.1"/>
    </source>
</evidence>
<accession>A0A198A543</accession>
<comment type="caution">
    <text evidence="2">The sequence shown here is derived from an EMBL/GenBank/DDBJ whole genome shotgun (WGS) entry which is preliminary data.</text>
</comment>
<dbReference type="RefSeq" id="WP_068667137.1">
    <property type="nucleotide sequence ID" value="NZ_LYPB01000076.1"/>
</dbReference>
<dbReference type="EMBL" id="LYPB01000076">
    <property type="protein sequence ID" value="OAS16257.1"/>
    <property type="molecule type" value="Genomic_DNA"/>
</dbReference>